<dbReference type="EMBL" id="SRLE01000007">
    <property type="protein sequence ID" value="TGD73509.1"/>
    <property type="molecule type" value="Genomic_DNA"/>
</dbReference>
<dbReference type="InterPro" id="IPR050966">
    <property type="entry name" value="Glutamyl_endopeptidase"/>
</dbReference>
<dbReference type="RefSeq" id="WP_135443736.1">
    <property type="nucleotide sequence ID" value="NZ_SRLE01000007.1"/>
</dbReference>
<proteinExistence type="predicted"/>
<dbReference type="InterPro" id="IPR018114">
    <property type="entry name" value="TRYPSIN_HIS"/>
</dbReference>
<protein>
    <submittedName>
        <fullName evidence="4">Trypsin-like serine protease</fullName>
    </submittedName>
</protein>
<reference evidence="4 5" key="1">
    <citation type="submission" date="2019-04" db="EMBL/GenBank/DDBJ databases">
        <title>Taxonomy of novel Haliea sp. from mangrove soil of West Coast of India.</title>
        <authorList>
            <person name="Verma A."/>
            <person name="Kumar P."/>
            <person name="Krishnamurthi S."/>
        </authorList>
    </citation>
    <scope>NUCLEOTIDE SEQUENCE [LARGE SCALE GENOMIC DNA]</scope>
    <source>
        <strain evidence="4 5">SAOS-164</strain>
    </source>
</reference>
<feature type="signal peptide" evidence="2">
    <location>
        <begin position="1"/>
        <end position="29"/>
    </location>
</feature>
<evidence type="ECO:0000256" key="1">
    <source>
        <dbReference type="ARBA" id="ARBA00022729"/>
    </source>
</evidence>
<gene>
    <name evidence="4" type="ORF">E4634_10795</name>
</gene>
<dbReference type="SUPFAM" id="SSF50494">
    <property type="entry name" value="Trypsin-like serine proteases"/>
    <property type="match status" value="1"/>
</dbReference>
<evidence type="ECO:0000313" key="5">
    <source>
        <dbReference type="Proteomes" id="UP000298050"/>
    </source>
</evidence>
<keyword evidence="1 2" id="KW-0732">Signal</keyword>
<organism evidence="4 5">
    <name type="scientific">Mangrovimicrobium sediminis</name>
    <dbReference type="NCBI Taxonomy" id="2562682"/>
    <lineage>
        <taxon>Bacteria</taxon>
        <taxon>Pseudomonadati</taxon>
        <taxon>Pseudomonadota</taxon>
        <taxon>Gammaproteobacteria</taxon>
        <taxon>Cellvibrionales</taxon>
        <taxon>Halieaceae</taxon>
        <taxon>Mangrovimicrobium</taxon>
    </lineage>
</organism>
<dbReference type="OrthoDB" id="8392384at2"/>
<keyword evidence="5" id="KW-1185">Reference proteome</keyword>
<dbReference type="InterPro" id="IPR009003">
    <property type="entry name" value="Peptidase_S1_PA"/>
</dbReference>
<dbReference type="InterPro" id="IPR001254">
    <property type="entry name" value="Trypsin_dom"/>
</dbReference>
<keyword evidence="4" id="KW-0378">Hydrolase</keyword>
<evidence type="ECO:0000256" key="2">
    <source>
        <dbReference type="SAM" id="SignalP"/>
    </source>
</evidence>
<name>A0A4Z0M1V6_9GAMM</name>
<evidence type="ECO:0000259" key="3">
    <source>
        <dbReference type="Pfam" id="PF00089"/>
    </source>
</evidence>
<accession>A0A4Z0M1V6</accession>
<dbReference type="Pfam" id="PF00089">
    <property type="entry name" value="Trypsin"/>
    <property type="match status" value="1"/>
</dbReference>
<sequence>MKPIHNPLARSAAALGLAAAATAAPLASADGYVRMDIPARQSLLTEQLGLIAEQTRLPMVTAAQLPEGVRARLGQGNGEVASLAFGTGGIPFTTRKASTETGSHKTIRFMPYAPTGKLWMQFGVSYFVCTASIIDKGLLVTAAHCITDFGEGNSPDAVWFEPNRHKGATFYGTFTVSAIFVPPTYLDGTDVCNPGAVGIVCENDLAVLVTDSNGGEVADVVGGYYGTAVNNYSYVSNFPATGRTATQITQLGYPVSLHAGKQMIRTDSLGEQDDYNNVIIGTDQTGGSSGGPWLANFGSSITNRDATENPEPSDNQDNVVIGTTSWGYLDGSIKIGGASRFGNNTAYPTTTNIDSLHNGACSEFPSKCY</sequence>
<feature type="chain" id="PRO_5021340361" evidence="2">
    <location>
        <begin position="30"/>
        <end position="369"/>
    </location>
</feature>
<dbReference type="PANTHER" id="PTHR15462">
    <property type="entry name" value="SERINE PROTEASE"/>
    <property type="match status" value="1"/>
</dbReference>
<dbReference type="GO" id="GO:0006508">
    <property type="term" value="P:proteolysis"/>
    <property type="evidence" value="ECO:0007669"/>
    <property type="project" value="UniProtKB-KW"/>
</dbReference>
<keyword evidence="4" id="KW-0645">Protease</keyword>
<feature type="domain" description="Peptidase S1" evidence="3">
    <location>
        <begin position="126"/>
        <end position="337"/>
    </location>
</feature>
<dbReference type="InterPro" id="IPR043504">
    <property type="entry name" value="Peptidase_S1_PA_chymotrypsin"/>
</dbReference>
<comment type="caution">
    <text evidence="4">The sequence shown here is derived from an EMBL/GenBank/DDBJ whole genome shotgun (WGS) entry which is preliminary data.</text>
</comment>
<dbReference type="AlphaFoldDB" id="A0A4Z0M1V6"/>
<dbReference type="Gene3D" id="2.40.10.10">
    <property type="entry name" value="Trypsin-like serine proteases"/>
    <property type="match status" value="2"/>
</dbReference>
<evidence type="ECO:0000313" key="4">
    <source>
        <dbReference type="EMBL" id="TGD73509.1"/>
    </source>
</evidence>
<dbReference type="PROSITE" id="PS00134">
    <property type="entry name" value="TRYPSIN_HIS"/>
    <property type="match status" value="1"/>
</dbReference>
<dbReference type="Proteomes" id="UP000298050">
    <property type="component" value="Unassembled WGS sequence"/>
</dbReference>
<dbReference type="GO" id="GO:0004252">
    <property type="term" value="F:serine-type endopeptidase activity"/>
    <property type="evidence" value="ECO:0007669"/>
    <property type="project" value="InterPro"/>
</dbReference>